<dbReference type="RefSeq" id="WP_088258278.1">
    <property type="nucleotide sequence ID" value="NZ_NIDE01000014.1"/>
</dbReference>
<evidence type="ECO:0000256" key="1">
    <source>
        <dbReference type="SAM" id="Phobius"/>
    </source>
</evidence>
<dbReference type="EMBL" id="NIDE01000014">
    <property type="protein sequence ID" value="OWK38493.1"/>
    <property type="molecule type" value="Genomic_DNA"/>
</dbReference>
<name>A0A225DBY0_9BACT</name>
<comment type="caution">
    <text evidence="2">The sequence shown here is derived from an EMBL/GenBank/DDBJ whole genome shotgun (WGS) entry which is preliminary data.</text>
</comment>
<organism evidence="2 3">
    <name type="scientific">Fimbriiglobus ruber</name>
    <dbReference type="NCBI Taxonomy" id="1908690"/>
    <lineage>
        <taxon>Bacteria</taxon>
        <taxon>Pseudomonadati</taxon>
        <taxon>Planctomycetota</taxon>
        <taxon>Planctomycetia</taxon>
        <taxon>Gemmatales</taxon>
        <taxon>Gemmataceae</taxon>
        <taxon>Fimbriiglobus</taxon>
    </lineage>
</organism>
<reference evidence="3" key="1">
    <citation type="submission" date="2017-06" db="EMBL/GenBank/DDBJ databases">
        <title>Genome analysis of Fimbriiglobus ruber SP5, the first member of the order Planctomycetales with confirmed chitinolytic capability.</title>
        <authorList>
            <person name="Ravin N.V."/>
            <person name="Rakitin A.L."/>
            <person name="Ivanova A.A."/>
            <person name="Beletsky A.V."/>
            <person name="Kulichevskaya I.S."/>
            <person name="Mardanov A.V."/>
            <person name="Dedysh S.N."/>
        </authorList>
    </citation>
    <scope>NUCLEOTIDE SEQUENCE [LARGE SCALE GENOMIC DNA]</scope>
    <source>
        <strain evidence="3">SP5</strain>
    </source>
</reference>
<dbReference type="Proteomes" id="UP000214646">
    <property type="component" value="Unassembled WGS sequence"/>
</dbReference>
<sequence length="89" mass="9954">MDWNEYRRPQYPLLGIPVSELTAALAVVAATVPGIGEETRILRMDTRREGYLFVETGRFSGIRAGGGHDILLHRTEDGWVVVNEGSWRA</sequence>
<keyword evidence="3" id="KW-1185">Reference proteome</keyword>
<proteinExistence type="predicted"/>
<dbReference type="AlphaFoldDB" id="A0A225DBY0"/>
<evidence type="ECO:0000313" key="2">
    <source>
        <dbReference type="EMBL" id="OWK38493.1"/>
    </source>
</evidence>
<evidence type="ECO:0000313" key="3">
    <source>
        <dbReference type="Proteomes" id="UP000214646"/>
    </source>
</evidence>
<accession>A0A225DBY0</accession>
<protein>
    <submittedName>
        <fullName evidence="2">Uncharacterized protein</fullName>
    </submittedName>
</protein>
<gene>
    <name evidence="2" type="ORF">FRUB_07613</name>
</gene>
<keyword evidence="1" id="KW-0812">Transmembrane</keyword>
<feature type="transmembrane region" description="Helical" evidence="1">
    <location>
        <begin position="12"/>
        <end position="35"/>
    </location>
</feature>
<keyword evidence="1" id="KW-1133">Transmembrane helix</keyword>
<keyword evidence="1" id="KW-0472">Membrane</keyword>